<dbReference type="VEuPathDB" id="FungiDB:BDEG_24307"/>
<reference evidence="4 5" key="2">
    <citation type="submission" date="2016-05" db="EMBL/GenBank/DDBJ databases">
        <title>Lineage-specific infection strategies underlie the spectrum of fungal disease in amphibians.</title>
        <authorList>
            <person name="Cuomo C.A."/>
            <person name="Farrer R.A."/>
            <person name="James T."/>
            <person name="Longcore J."/>
            <person name="Birren B."/>
        </authorList>
    </citation>
    <scope>NUCLEOTIDE SEQUENCE [LARGE SCALE GENOMIC DNA]</scope>
    <source>
        <strain evidence="4 5">JEL423</strain>
    </source>
</reference>
<feature type="domain" description="PIH1 N-terminal" evidence="2">
    <location>
        <begin position="94"/>
        <end position="165"/>
    </location>
</feature>
<dbReference type="PANTHER" id="PTHR22997">
    <property type="entry name" value="PIH1 DOMAIN-CONTAINING PROTEIN 1"/>
    <property type="match status" value="1"/>
</dbReference>
<dbReference type="Proteomes" id="UP000077115">
    <property type="component" value="Unassembled WGS sequence"/>
</dbReference>
<dbReference type="InterPro" id="IPR041442">
    <property type="entry name" value="PIH1D1/2/3_CS-like"/>
</dbReference>
<organism evidence="4 5">
    <name type="scientific">Batrachochytrium dendrobatidis (strain JEL423)</name>
    <dbReference type="NCBI Taxonomy" id="403673"/>
    <lineage>
        <taxon>Eukaryota</taxon>
        <taxon>Fungi</taxon>
        <taxon>Fungi incertae sedis</taxon>
        <taxon>Chytridiomycota</taxon>
        <taxon>Chytridiomycota incertae sedis</taxon>
        <taxon>Chytridiomycetes</taxon>
        <taxon>Rhizophydiales</taxon>
        <taxon>Rhizophydiales incertae sedis</taxon>
        <taxon>Batrachochytrium</taxon>
    </lineage>
</organism>
<dbReference type="InterPro" id="IPR050734">
    <property type="entry name" value="PIH1/Kintoun_subfamily"/>
</dbReference>
<sequence>MEAFRNIELPENVTQEHIQHAWQHLDDLARNDPKGYQENFKSILNNHKKMEESARIVEPGIAVFATGTLANGSNVHILNIGRSRAVPVETDPTNVPVVMSNPRVYVNMKGSVSNVYDAVFSYQVIDKCKTNESYRKDVLNLAVSCVKETFNFDLDTASFQMKHDTYFGPYGWNDKTGKPIETSDSSQNHETDFSKFNVLSSPSDYLKQTVDKDVSEAAEHVSIPGISMGCNPAFQKVPFITTVEPADQPKKQASTARSDQTSLTKPKVLIQELTDGVANTTLGAEPTPLIQEIVKPIVSRPKCAIKDADTFLDIVILLPEIRSSTDIVYVLHERKLILDTRSDQNYATIYHLELNLPTQIQPHTETSKFHTVRRQLVIRVEKCSTLIFQDSSNGIPTDLSN</sequence>
<dbReference type="PANTHER" id="PTHR22997:SF3">
    <property type="entry name" value="PROTEIN KINTOUN"/>
    <property type="match status" value="1"/>
</dbReference>
<dbReference type="Pfam" id="PF18201">
    <property type="entry name" value="PIH1_CS"/>
    <property type="match status" value="1"/>
</dbReference>
<protein>
    <submittedName>
        <fullName evidence="4">Uncharacterized protein</fullName>
    </submittedName>
</protein>
<gene>
    <name evidence="4" type="ORF">BDEG_24307</name>
</gene>
<evidence type="ECO:0000256" key="1">
    <source>
        <dbReference type="ARBA" id="ARBA00008511"/>
    </source>
</evidence>
<evidence type="ECO:0000313" key="4">
    <source>
        <dbReference type="EMBL" id="OAJ40592.1"/>
    </source>
</evidence>
<dbReference type="STRING" id="403673.A0A177WL93"/>
<dbReference type="OrthoDB" id="545063at2759"/>
<feature type="domain" description="PIH1D1/2/3 CS-like" evidence="3">
    <location>
        <begin position="312"/>
        <end position="380"/>
    </location>
</feature>
<dbReference type="Pfam" id="PF08190">
    <property type="entry name" value="PIH1"/>
    <property type="match status" value="1"/>
</dbReference>
<evidence type="ECO:0000259" key="2">
    <source>
        <dbReference type="Pfam" id="PF08190"/>
    </source>
</evidence>
<evidence type="ECO:0000313" key="5">
    <source>
        <dbReference type="Proteomes" id="UP000077115"/>
    </source>
</evidence>
<comment type="similarity">
    <text evidence="1">Belongs to the PIH1 family.</text>
</comment>
<dbReference type="AlphaFoldDB" id="A0A177WL93"/>
<accession>A0A177WL93</accession>
<proteinExistence type="inferred from homology"/>
<dbReference type="GO" id="GO:0005737">
    <property type="term" value="C:cytoplasm"/>
    <property type="evidence" value="ECO:0007669"/>
    <property type="project" value="TreeGrafter"/>
</dbReference>
<evidence type="ECO:0000259" key="3">
    <source>
        <dbReference type="Pfam" id="PF18201"/>
    </source>
</evidence>
<reference evidence="4 5" key="1">
    <citation type="submission" date="2006-10" db="EMBL/GenBank/DDBJ databases">
        <title>The Genome Sequence of Batrachochytrium dendrobatidis JEL423.</title>
        <authorList>
            <consortium name="The Broad Institute Genome Sequencing Platform"/>
            <person name="Birren B."/>
            <person name="Lander E."/>
            <person name="Galagan J."/>
            <person name="Cuomo C."/>
            <person name="Devon K."/>
            <person name="Jaffe D."/>
            <person name="Butler J."/>
            <person name="Alvarez P."/>
            <person name="Gnerre S."/>
            <person name="Grabherr M."/>
            <person name="Kleber M."/>
            <person name="Mauceli E."/>
            <person name="Brockman W."/>
            <person name="Young S."/>
            <person name="LaButti K."/>
            <person name="Sykes S."/>
            <person name="DeCaprio D."/>
            <person name="Crawford M."/>
            <person name="Koehrsen M."/>
            <person name="Engels R."/>
            <person name="Montgomery P."/>
            <person name="Pearson M."/>
            <person name="Howarth C."/>
            <person name="Larson L."/>
            <person name="White J."/>
            <person name="O'Leary S."/>
            <person name="Kodira C."/>
            <person name="Zeng Q."/>
            <person name="Yandava C."/>
            <person name="Alvarado L."/>
            <person name="Longcore J."/>
            <person name="James T."/>
        </authorList>
    </citation>
    <scope>NUCLEOTIDE SEQUENCE [LARGE SCALE GENOMIC DNA]</scope>
    <source>
        <strain evidence="4 5">JEL423</strain>
    </source>
</reference>
<name>A0A177WL93_BATDL</name>
<dbReference type="EMBL" id="DS022304">
    <property type="protein sequence ID" value="OAJ40592.1"/>
    <property type="molecule type" value="Genomic_DNA"/>
</dbReference>
<dbReference type="InterPro" id="IPR012981">
    <property type="entry name" value="PIH1_N"/>
</dbReference>